<accession>A0A268NVL4</accession>
<reference evidence="1 2" key="1">
    <citation type="submission" date="2017-07" db="EMBL/GenBank/DDBJ databases">
        <title>Isolation and whole genome analysis of endospore-forming bacteria from heroin.</title>
        <authorList>
            <person name="Kalinowski J."/>
            <person name="Ahrens B."/>
            <person name="Al-Dilaimi A."/>
            <person name="Winkler A."/>
            <person name="Wibberg D."/>
            <person name="Schleenbecker U."/>
            <person name="Ruckert C."/>
            <person name="Wolfel R."/>
            <person name="Grass G."/>
        </authorList>
    </citation>
    <scope>NUCLEOTIDE SEQUENCE [LARGE SCALE GENOMIC DNA]</scope>
    <source>
        <strain evidence="1 2">7539</strain>
    </source>
</reference>
<protein>
    <recommendedName>
        <fullName evidence="3">DNA-binding protein</fullName>
    </recommendedName>
</protein>
<proteinExistence type="predicted"/>
<evidence type="ECO:0008006" key="3">
    <source>
        <dbReference type="Google" id="ProtNLM"/>
    </source>
</evidence>
<dbReference type="Pfam" id="PF06695">
    <property type="entry name" value="Sm_multidrug_ex"/>
    <property type="match status" value="1"/>
</dbReference>
<dbReference type="Proteomes" id="UP000216207">
    <property type="component" value="Unassembled WGS sequence"/>
</dbReference>
<dbReference type="OMA" id="WDRYGLP"/>
<name>A0A268NVL4_SHOCL</name>
<evidence type="ECO:0000313" key="1">
    <source>
        <dbReference type="EMBL" id="PAE87543.1"/>
    </source>
</evidence>
<comment type="caution">
    <text evidence="1">The sequence shown here is derived from an EMBL/GenBank/DDBJ whole genome shotgun (WGS) entry which is preliminary data.</text>
</comment>
<organism evidence="1 2">
    <name type="scientific">Shouchella clausii</name>
    <name type="common">Alkalihalobacillus clausii</name>
    <dbReference type="NCBI Taxonomy" id="79880"/>
    <lineage>
        <taxon>Bacteria</taxon>
        <taxon>Bacillati</taxon>
        <taxon>Bacillota</taxon>
        <taxon>Bacilli</taxon>
        <taxon>Bacillales</taxon>
        <taxon>Bacillaceae</taxon>
        <taxon>Shouchella</taxon>
    </lineage>
</organism>
<gene>
    <name evidence="1" type="ORF">CHH72_17645</name>
</gene>
<dbReference type="EMBL" id="NPCC01000033">
    <property type="protein sequence ID" value="PAE87543.1"/>
    <property type="molecule type" value="Genomic_DNA"/>
</dbReference>
<dbReference type="AlphaFoldDB" id="A0A268NVL4"/>
<evidence type="ECO:0000313" key="2">
    <source>
        <dbReference type="Proteomes" id="UP000216207"/>
    </source>
</evidence>
<dbReference type="InterPro" id="IPR009577">
    <property type="entry name" value="Sm_multidrug_ex"/>
</dbReference>
<sequence length="162" mass="18091">MLQDLMKFIIEADTIYQYIGVFIVSLIPFFESYVAIPIGIVLNFPVIPVVLLSIAGNLLSVYVFIWLVDKLRRTKKSTKNEGSRRKRALRFFQRYGVPGVSFAGPIICFHVGAAIALGAGTSRQYVTLWQTIAIVVWSVALGIAFAFGVNLFDYFPSLNVFS</sequence>
<dbReference type="RefSeq" id="WP_011245275.1">
    <property type="nucleotide sequence ID" value="NZ_BOQQ01000006.1"/>
</dbReference>